<reference evidence="16 17" key="1">
    <citation type="journal article" date="2018" name="New Phytol.">
        <title>Phylogenomics of Endogonaceae and evolution of mycorrhizas within Mucoromycota.</title>
        <authorList>
            <person name="Chang Y."/>
            <person name="Desiro A."/>
            <person name="Na H."/>
            <person name="Sandor L."/>
            <person name="Lipzen A."/>
            <person name="Clum A."/>
            <person name="Barry K."/>
            <person name="Grigoriev I.V."/>
            <person name="Martin F.M."/>
            <person name="Stajich J.E."/>
            <person name="Smith M.E."/>
            <person name="Bonito G."/>
            <person name="Spatafora J.W."/>
        </authorList>
    </citation>
    <scope>NUCLEOTIDE SEQUENCE [LARGE SCALE GENOMIC DNA]</scope>
    <source>
        <strain evidence="16 17">GMNB39</strain>
    </source>
</reference>
<dbReference type="InterPro" id="IPR010996">
    <property type="entry name" value="HHH_MUS81"/>
</dbReference>
<dbReference type="GO" id="GO:0046872">
    <property type="term" value="F:metal ion binding"/>
    <property type="evidence" value="ECO:0007669"/>
    <property type="project" value="UniProtKB-UniRule"/>
</dbReference>
<dbReference type="CDD" id="cd20074">
    <property type="entry name" value="XPF_nuclease_Mus81"/>
    <property type="match status" value="1"/>
</dbReference>
<dbReference type="SUPFAM" id="SSF52980">
    <property type="entry name" value="Restriction endonuclease-like"/>
    <property type="match status" value="1"/>
</dbReference>
<evidence type="ECO:0000256" key="8">
    <source>
        <dbReference type="ARBA" id="ARBA00022801"/>
    </source>
</evidence>
<evidence type="ECO:0000259" key="15">
    <source>
        <dbReference type="SMART" id="SM00891"/>
    </source>
</evidence>
<dbReference type="InterPro" id="IPR006166">
    <property type="entry name" value="ERCC4_domain"/>
</dbReference>
<dbReference type="GO" id="GO:0005634">
    <property type="term" value="C:nucleus"/>
    <property type="evidence" value="ECO:0007669"/>
    <property type="project" value="UniProtKB-SubCell"/>
</dbReference>
<evidence type="ECO:0000256" key="6">
    <source>
        <dbReference type="ARBA" id="ARBA00022759"/>
    </source>
</evidence>
<dbReference type="Gene3D" id="1.10.150.670">
    <property type="entry name" value="Crossover junction endonuclease EME1, DNA-binding domain"/>
    <property type="match status" value="1"/>
</dbReference>
<dbReference type="GO" id="GO:0003677">
    <property type="term" value="F:DNA binding"/>
    <property type="evidence" value="ECO:0007669"/>
    <property type="project" value="UniProtKB-UniRule"/>
</dbReference>
<keyword evidence="17" id="KW-1185">Reference proteome</keyword>
<sequence length="492" mass="54545">MPPIRNKPYLDCIAALRCNAQARGSKTWFTYNAAYKAISNYPTDIKSPAEACKIKGIGPAIVHALQKWFTPSNNQQISIAKPYTPVKGSGACALLIALDNTPTALSKTAITTLAQPYCNGKPWSGIKTLTSKNLVDYNEDTATYSLTDTGKPLAHRLAIQHAAIDEEVESASPSFPPITPIIFHPGTFDIVLIVDVHEIKGVNDRDYISKQLHELGVAVEIRDLKLGDVLWVARRHNDGMELVLDYIVKRKRMDDLVASIKDGRFAEQKARMLHFGAARVVYIIEDFVSPNLQTITAAISTTQVVDRFFVKRTKSLDHTICYLAELHKTHKAFETQTLQGIPDEHIDHTTFLVLRKHLATPHLVTYQSYSMLNSRSGNTTLCDVFASMLATVRGVSGTKALMIAARYRTPQGLIAAYNALDSDAERQMMIYNTMNKGVGPTASMQISKCVPRERATYTIPGAKDFPVSTQRYLMVWPWDLCIDSAQANLSGN</sequence>
<gene>
    <name evidence="16" type="ORF">BC936DRAFT_141854</name>
</gene>
<dbReference type="Proteomes" id="UP000268093">
    <property type="component" value="Unassembled WGS sequence"/>
</dbReference>
<dbReference type="InterPro" id="IPR033309">
    <property type="entry name" value="Mus81"/>
</dbReference>
<dbReference type="OrthoDB" id="5963188at2759"/>
<dbReference type="InterPro" id="IPR027421">
    <property type="entry name" value="DNA_pol_lamdba_lyase_dom_sf"/>
</dbReference>
<keyword evidence="9 14" id="KW-0460">Magnesium</keyword>
<keyword evidence="5 14" id="KW-0479">Metal-binding</keyword>
<dbReference type="GO" id="GO:0048257">
    <property type="term" value="F:3'-flap endonuclease activity"/>
    <property type="evidence" value="ECO:0007669"/>
    <property type="project" value="TreeGrafter"/>
</dbReference>
<dbReference type="SUPFAM" id="SSF47802">
    <property type="entry name" value="DNA polymerase beta, N-terminal domain-like"/>
    <property type="match status" value="1"/>
</dbReference>
<dbReference type="Gene3D" id="1.10.10.10">
    <property type="entry name" value="Winged helix-like DNA-binding domain superfamily/Winged helix DNA-binding domain"/>
    <property type="match status" value="1"/>
</dbReference>
<evidence type="ECO:0000256" key="7">
    <source>
        <dbReference type="ARBA" id="ARBA00022763"/>
    </source>
</evidence>
<dbReference type="CDD" id="cd21036">
    <property type="entry name" value="WH_MUS81"/>
    <property type="match status" value="1"/>
</dbReference>
<evidence type="ECO:0000256" key="13">
    <source>
        <dbReference type="ARBA" id="ARBA00023254"/>
    </source>
</evidence>
<dbReference type="InterPro" id="IPR047416">
    <property type="entry name" value="XPF_nuclease_Mus81"/>
</dbReference>
<dbReference type="GO" id="GO:0031573">
    <property type="term" value="P:mitotic intra-S DNA damage checkpoint signaling"/>
    <property type="evidence" value="ECO:0007669"/>
    <property type="project" value="TreeGrafter"/>
</dbReference>
<keyword evidence="11 14" id="KW-0234">DNA repair</keyword>
<dbReference type="GO" id="GO:0000727">
    <property type="term" value="P:double-strand break repair via break-induced replication"/>
    <property type="evidence" value="ECO:0007669"/>
    <property type="project" value="UniProtKB-UniRule"/>
</dbReference>
<comment type="caution">
    <text evidence="16">The sequence shown here is derived from an EMBL/GenBank/DDBJ whole genome shotgun (WGS) entry which is preliminary data.</text>
</comment>
<dbReference type="Gene3D" id="3.40.50.10130">
    <property type="match status" value="1"/>
</dbReference>
<evidence type="ECO:0000256" key="10">
    <source>
        <dbReference type="ARBA" id="ARBA00023172"/>
    </source>
</evidence>
<proteinExistence type="inferred from homology"/>
<evidence type="ECO:0000256" key="5">
    <source>
        <dbReference type="ARBA" id="ARBA00022723"/>
    </source>
</evidence>
<dbReference type="SMART" id="SM00891">
    <property type="entry name" value="ERCC4"/>
    <property type="match status" value="1"/>
</dbReference>
<accession>A0A433DFP9</accession>
<comment type="similarity">
    <text evidence="3 14">Belongs to the XPF family.</text>
</comment>
<dbReference type="GO" id="GO:0006308">
    <property type="term" value="P:DNA catabolic process"/>
    <property type="evidence" value="ECO:0007669"/>
    <property type="project" value="UniProtKB-UniRule"/>
</dbReference>
<dbReference type="EC" id="3.1.22.-" evidence="14"/>
<comment type="subunit">
    <text evidence="14">Interacts with EME1.</text>
</comment>
<dbReference type="InterPro" id="IPR047417">
    <property type="entry name" value="WHD_MUS81"/>
</dbReference>
<keyword evidence="10 14" id="KW-0233">DNA recombination</keyword>
<keyword evidence="7 14" id="KW-0227">DNA damage</keyword>
<dbReference type="GO" id="GO:0048476">
    <property type="term" value="C:Holliday junction resolvase complex"/>
    <property type="evidence" value="ECO:0007669"/>
    <property type="project" value="UniProtKB-UniRule"/>
</dbReference>
<evidence type="ECO:0000256" key="9">
    <source>
        <dbReference type="ARBA" id="ARBA00022842"/>
    </source>
</evidence>
<comment type="subcellular location">
    <subcellularLocation>
        <location evidence="2 14">Nucleus</location>
    </subcellularLocation>
</comment>
<dbReference type="InterPro" id="IPR011335">
    <property type="entry name" value="Restrct_endonuc-II-like"/>
</dbReference>
<dbReference type="GO" id="GO:0008821">
    <property type="term" value="F:crossover junction DNA endonuclease activity"/>
    <property type="evidence" value="ECO:0007669"/>
    <property type="project" value="UniProtKB-UniRule"/>
</dbReference>
<evidence type="ECO:0000256" key="2">
    <source>
        <dbReference type="ARBA" id="ARBA00004123"/>
    </source>
</evidence>
<dbReference type="EMBL" id="RBNI01002067">
    <property type="protein sequence ID" value="RUP49671.1"/>
    <property type="molecule type" value="Genomic_DNA"/>
</dbReference>
<dbReference type="InterPro" id="IPR042530">
    <property type="entry name" value="EME1/EME2_C"/>
</dbReference>
<dbReference type="PANTHER" id="PTHR13451:SF0">
    <property type="entry name" value="CROSSOVER JUNCTION ENDONUCLEASE MUS81"/>
    <property type="match status" value="1"/>
</dbReference>
<dbReference type="FunFam" id="3.40.50.10130:FF:000003">
    <property type="entry name" value="Crossover junction endonuclease MUS81"/>
    <property type="match status" value="1"/>
</dbReference>
<dbReference type="InterPro" id="IPR036388">
    <property type="entry name" value="WH-like_DNA-bd_sf"/>
</dbReference>
<comment type="cofactor">
    <cofactor evidence="1 14">
        <name>Mg(2+)</name>
        <dbReference type="ChEBI" id="CHEBI:18420"/>
    </cofactor>
</comment>
<evidence type="ECO:0000256" key="3">
    <source>
        <dbReference type="ARBA" id="ARBA00010015"/>
    </source>
</evidence>
<name>A0A433DFP9_9FUNG</name>
<evidence type="ECO:0000256" key="1">
    <source>
        <dbReference type="ARBA" id="ARBA00001946"/>
    </source>
</evidence>
<evidence type="ECO:0000256" key="11">
    <source>
        <dbReference type="ARBA" id="ARBA00023204"/>
    </source>
</evidence>
<keyword evidence="12 14" id="KW-0539">Nucleus</keyword>
<keyword evidence="13" id="KW-0469">Meiosis</keyword>
<comment type="function">
    <text evidence="14">Interacts with EME1 to form a DNA structure-specific endonuclease with substrate preference for branched DNA structures with a 5'-end at the branch nick. Typical substrates include 3'-flap structures, D-loops, replication forks and nicked Holliday junctions. May be required in mitosis for the processing of stalled or collapsed replication fork intermediates. May be required in meiosis for the repair of meiosis-specific double strand breaks subsequent to single-end invasion (SEI).</text>
</comment>
<keyword evidence="6 14" id="KW-0255">Endonuclease</keyword>
<feature type="domain" description="ERCC4" evidence="15">
    <location>
        <begin position="191"/>
        <end position="288"/>
    </location>
</feature>
<evidence type="ECO:0000313" key="16">
    <source>
        <dbReference type="EMBL" id="RUP49671.1"/>
    </source>
</evidence>
<evidence type="ECO:0000313" key="17">
    <source>
        <dbReference type="Proteomes" id="UP000268093"/>
    </source>
</evidence>
<keyword evidence="8 14" id="KW-0378">Hydrolase</keyword>
<evidence type="ECO:0000256" key="12">
    <source>
        <dbReference type="ARBA" id="ARBA00023242"/>
    </source>
</evidence>
<organism evidence="16 17">
    <name type="scientific">Jimgerdemannia flammicorona</name>
    <dbReference type="NCBI Taxonomy" id="994334"/>
    <lineage>
        <taxon>Eukaryota</taxon>
        <taxon>Fungi</taxon>
        <taxon>Fungi incertae sedis</taxon>
        <taxon>Mucoromycota</taxon>
        <taxon>Mucoromycotina</taxon>
        <taxon>Endogonomycetes</taxon>
        <taxon>Endogonales</taxon>
        <taxon>Endogonaceae</taxon>
        <taxon>Jimgerdemannia</taxon>
    </lineage>
</organism>
<dbReference type="GO" id="GO:0000712">
    <property type="term" value="P:resolution of meiotic recombination intermediates"/>
    <property type="evidence" value="ECO:0007669"/>
    <property type="project" value="TreeGrafter"/>
</dbReference>
<dbReference type="Pfam" id="PF02732">
    <property type="entry name" value="ERCC4"/>
    <property type="match status" value="1"/>
</dbReference>
<dbReference type="Gene3D" id="1.10.150.110">
    <property type="entry name" value="DNA polymerase beta, N-terminal domain-like"/>
    <property type="match status" value="1"/>
</dbReference>
<dbReference type="Pfam" id="PF14716">
    <property type="entry name" value="HHH_8"/>
    <property type="match status" value="1"/>
</dbReference>
<protein>
    <recommendedName>
        <fullName evidence="14">Crossover junction endonuclease MUS81</fullName>
        <ecNumber evidence="14">3.1.22.-</ecNumber>
    </recommendedName>
</protein>
<dbReference type="AlphaFoldDB" id="A0A433DFP9"/>
<dbReference type="PANTHER" id="PTHR13451">
    <property type="entry name" value="CLASS II CROSSOVER JUNCTION ENDONUCLEASE MUS81"/>
    <property type="match status" value="1"/>
</dbReference>
<evidence type="ECO:0000256" key="4">
    <source>
        <dbReference type="ARBA" id="ARBA00022722"/>
    </source>
</evidence>
<evidence type="ECO:0000256" key="14">
    <source>
        <dbReference type="RuleBase" id="RU369042"/>
    </source>
</evidence>
<keyword evidence="4 14" id="KW-0540">Nuclease</keyword>